<evidence type="ECO:0000313" key="5">
    <source>
        <dbReference type="WBParaSite" id="maker-uti_cns_0046370-snap-gene-0.4-mRNA-1"/>
    </source>
</evidence>
<organism evidence="3 4">
    <name type="scientific">Macrostomum lignano</name>
    <dbReference type="NCBI Taxonomy" id="282301"/>
    <lineage>
        <taxon>Eukaryota</taxon>
        <taxon>Metazoa</taxon>
        <taxon>Spiralia</taxon>
        <taxon>Lophotrochozoa</taxon>
        <taxon>Platyhelminthes</taxon>
        <taxon>Rhabditophora</taxon>
        <taxon>Macrostomorpha</taxon>
        <taxon>Macrostomida</taxon>
        <taxon>Macrostomidae</taxon>
        <taxon>Macrostomum</taxon>
    </lineage>
</organism>
<sequence>MSRALLLLALGASILATDARKCYTCSKCSDNFEKKYVYEESGCSLCAKYKYADSDSVSRICASMCVSGTDTSGNRIYCCSNKDYCNSTGLLRSSCLLLLLLLLAALAVFCSQL</sequence>
<evidence type="ECO:0000313" key="3">
    <source>
        <dbReference type="Proteomes" id="UP000095280"/>
    </source>
</evidence>
<keyword evidence="1" id="KW-1133">Transmembrane helix</keyword>
<evidence type="ECO:0000256" key="2">
    <source>
        <dbReference type="SAM" id="SignalP"/>
    </source>
</evidence>
<keyword evidence="2" id="KW-0732">Signal</keyword>
<dbReference type="WBParaSite" id="maker-uti_cns_0046370-snap-gene-0.4-mRNA-1">
    <property type="protein sequence ID" value="maker-uti_cns_0046370-snap-gene-0.4-mRNA-1"/>
    <property type="gene ID" value="maker-uti_cns_0046370-snap-gene-0.4"/>
</dbReference>
<name>A0A1I8HP57_9PLAT</name>
<evidence type="ECO:0000313" key="4">
    <source>
        <dbReference type="WBParaSite" id="maker-uti_cns_0007069-snap-gene-0.4-mRNA-1"/>
    </source>
</evidence>
<reference evidence="4 5" key="1">
    <citation type="submission" date="2016-11" db="UniProtKB">
        <authorList>
            <consortium name="WormBaseParasite"/>
        </authorList>
    </citation>
    <scope>IDENTIFICATION</scope>
</reference>
<feature type="transmembrane region" description="Helical" evidence="1">
    <location>
        <begin position="89"/>
        <end position="110"/>
    </location>
</feature>
<dbReference type="AlphaFoldDB" id="A0A1I8HP57"/>
<feature type="chain" id="PRO_5009845775" evidence="2">
    <location>
        <begin position="20"/>
        <end position="113"/>
    </location>
</feature>
<feature type="signal peptide" evidence="2">
    <location>
        <begin position="1"/>
        <end position="19"/>
    </location>
</feature>
<evidence type="ECO:0000256" key="1">
    <source>
        <dbReference type="SAM" id="Phobius"/>
    </source>
</evidence>
<keyword evidence="1" id="KW-0812">Transmembrane</keyword>
<dbReference type="WBParaSite" id="maker-uti_cns_0007069-snap-gene-0.4-mRNA-1">
    <property type="protein sequence ID" value="maker-uti_cns_0007069-snap-gene-0.4-mRNA-1"/>
    <property type="gene ID" value="maker-uti_cns_0007069-snap-gene-0.4"/>
</dbReference>
<keyword evidence="1" id="KW-0472">Membrane</keyword>
<protein>
    <submittedName>
        <fullName evidence="4 5">UPAR/Ly6 domain-containing protein</fullName>
    </submittedName>
</protein>
<accession>A0A1I8HP57</accession>
<dbReference type="Proteomes" id="UP000095280">
    <property type="component" value="Unplaced"/>
</dbReference>
<keyword evidence="3" id="KW-1185">Reference proteome</keyword>
<proteinExistence type="predicted"/>